<dbReference type="InterPro" id="IPR011042">
    <property type="entry name" value="6-blade_b-propeller_TolB-like"/>
</dbReference>
<name>A0A6G8QF38_9ACTN</name>
<dbReference type="Proteomes" id="UP000501452">
    <property type="component" value="Chromosome"/>
</dbReference>
<dbReference type="Gene3D" id="2.120.10.30">
    <property type="entry name" value="TolB, C-terminal domain"/>
    <property type="match status" value="1"/>
</dbReference>
<dbReference type="AlphaFoldDB" id="A0A6G8QF38"/>
<feature type="domain" description="Glucose/Sorbosone dehydrogenase" evidence="1">
    <location>
        <begin position="1"/>
        <end position="307"/>
    </location>
</feature>
<accession>A0A6G8QF38</accession>
<dbReference type="SUPFAM" id="SSF50952">
    <property type="entry name" value="Soluble quinoprotein glucose dehydrogenase"/>
    <property type="match status" value="1"/>
</dbReference>
<sequence>MTFAPGGRIFVAQQGGNLRVVKDGRLLPRPFVSLNVDSRGERGLLGVTLDPDFADNRYVYVYHTVKSPRVHNRVTRFTAFGDRAAAGSRRTILDLDNLSARTNHNGGAMHFGTDGKLYVAVGENAEASNAQTLRNLKGKMLRINKDGTIPADNPFYGAAAGKNRAIWARGLRNPFSFAIQRGTTKMFINDVGQRTWEEINRGARGANYGWPRHEGPESDPNTQGPLFAYRHGNTSATGCAITGGTFYAPARNQFPQSYVGDYFFADFCNGWIRKRDAQTGRVTPFATTAGGTVDLDVGPAGSLYYLSRGTNSINIIRYRGG</sequence>
<evidence type="ECO:0000313" key="3">
    <source>
        <dbReference type="Proteomes" id="UP000501452"/>
    </source>
</evidence>
<keyword evidence="3" id="KW-1185">Reference proteome</keyword>
<organism evidence="2 3">
    <name type="scientific">Rubrobacter tropicus</name>
    <dbReference type="NCBI Taxonomy" id="2653851"/>
    <lineage>
        <taxon>Bacteria</taxon>
        <taxon>Bacillati</taxon>
        <taxon>Actinomycetota</taxon>
        <taxon>Rubrobacteria</taxon>
        <taxon>Rubrobacterales</taxon>
        <taxon>Rubrobacteraceae</taxon>
        <taxon>Rubrobacter</taxon>
    </lineage>
</organism>
<proteinExistence type="predicted"/>
<evidence type="ECO:0000313" key="2">
    <source>
        <dbReference type="EMBL" id="QIN85090.1"/>
    </source>
</evidence>
<dbReference type="PANTHER" id="PTHR19328:SF75">
    <property type="entry name" value="ALDOSE SUGAR DEHYDROGENASE YLII"/>
    <property type="match status" value="1"/>
</dbReference>
<dbReference type="EMBL" id="CP045119">
    <property type="protein sequence ID" value="QIN85090.1"/>
    <property type="molecule type" value="Genomic_DNA"/>
</dbReference>
<reference evidence="2 3" key="1">
    <citation type="submission" date="2019-10" db="EMBL/GenBank/DDBJ databases">
        <title>Rubrobacter sp nov SCSIO 52090 isolated from a deep-sea sediment in the South China Sea.</title>
        <authorList>
            <person name="Chen R.W."/>
        </authorList>
    </citation>
    <scope>NUCLEOTIDE SEQUENCE [LARGE SCALE GENOMIC DNA]</scope>
    <source>
        <strain evidence="2 3">SCSIO 52909</strain>
    </source>
</reference>
<evidence type="ECO:0000259" key="1">
    <source>
        <dbReference type="Pfam" id="PF07995"/>
    </source>
</evidence>
<dbReference type="KEGG" id="rub:GBA63_08115"/>
<dbReference type="InterPro" id="IPR012938">
    <property type="entry name" value="Glc/Sorbosone_DH"/>
</dbReference>
<protein>
    <recommendedName>
        <fullName evidence="1">Glucose/Sorbosone dehydrogenase domain-containing protein</fullName>
    </recommendedName>
</protein>
<dbReference type="InterPro" id="IPR011041">
    <property type="entry name" value="Quinoprot_gluc/sorb_DH_b-prop"/>
</dbReference>
<dbReference type="PANTHER" id="PTHR19328">
    <property type="entry name" value="HEDGEHOG-INTERACTING PROTEIN"/>
    <property type="match status" value="1"/>
</dbReference>
<gene>
    <name evidence="2" type="ORF">GBA63_08115</name>
</gene>
<dbReference type="Pfam" id="PF07995">
    <property type="entry name" value="GSDH"/>
    <property type="match status" value="1"/>
</dbReference>